<keyword evidence="2 8" id="KW-0963">Cytoplasm</keyword>
<dbReference type="InterPro" id="IPR012796">
    <property type="entry name" value="Lysidine-tRNA-synth_C"/>
</dbReference>
<keyword evidence="3 8" id="KW-0436">Ligase</keyword>
<reference evidence="10 11" key="1">
    <citation type="submission" date="2015-11" db="EMBL/GenBank/DDBJ databases">
        <title>Genomic analysis of 38 Legionella species identifies large and diverse effector repertoires.</title>
        <authorList>
            <person name="Burstein D."/>
            <person name="Amaro F."/>
            <person name="Zusman T."/>
            <person name="Lifshitz Z."/>
            <person name="Cohen O."/>
            <person name="Gilbert J.A."/>
            <person name="Pupko T."/>
            <person name="Shuman H.A."/>
            <person name="Segal G."/>
        </authorList>
    </citation>
    <scope>NUCLEOTIDE SEQUENCE [LARGE SCALE GENOMIC DNA]</scope>
    <source>
        <strain evidence="10 11">Bercovier 4</strain>
    </source>
</reference>
<dbReference type="Pfam" id="PF11734">
    <property type="entry name" value="TilS_C"/>
    <property type="match status" value="1"/>
</dbReference>
<dbReference type="EMBL" id="LNYH01000009">
    <property type="protein sequence ID" value="KTD33611.1"/>
    <property type="molecule type" value="Genomic_DNA"/>
</dbReference>
<dbReference type="HAMAP" id="MF_01161">
    <property type="entry name" value="tRNA_Ile_lys_synt"/>
    <property type="match status" value="1"/>
</dbReference>
<comment type="domain">
    <text evidence="8">The N-terminal region contains the highly conserved SGGXDS motif, predicted to be a P-loop motif involved in ATP binding.</text>
</comment>
<dbReference type="STRING" id="454.Lisr_0319"/>
<evidence type="ECO:0000256" key="5">
    <source>
        <dbReference type="ARBA" id="ARBA00022741"/>
    </source>
</evidence>
<evidence type="ECO:0000256" key="7">
    <source>
        <dbReference type="ARBA" id="ARBA00048539"/>
    </source>
</evidence>
<dbReference type="InterPro" id="IPR015262">
    <property type="entry name" value="tRNA_Ile_lys_synt_subst-bd"/>
</dbReference>
<evidence type="ECO:0000313" key="11">
    <source>
        <dbReference type="Proteomes" id="UP000054761"/>
    </source>
</evidence>
<evidence type="ECO:0000256" key="4">
    <source>
        <dbReference type="ARBA" id="ARBA00022694"/>
    </source>
</evidence>
<dbReference type="Gene3D" id="3.40.50.620">
    <property type="entry name" value="HUPs"/>
    <property type="match status" value="1"/>
</dbReference>
<dbReference type="Pfam" id="PF09179">
    <property type="entry name" value="TilS"/>
    <property type="match status" value="1"/>
</dbReference>
<keyword evidence="11" id="KW-1185">Reference proteome</keyword>
<dbReference type="SUPFAM" id="SSF82829">
    <property type="entry name" value="MesJ substrate recognition domain-like"/>
    <property type="match status" value="1"/>
</dbReference>
<comment type="subcellular location">
    <subcellularLocation>
        <location evidence="1 8">Cytoplasm</location>
    </subcellularLocation>
</comment>
<keyword evidence="4 8" id="KW-0819">tRNA processing</keyword>
<evidence type="ECO:0000256" key="2">
    <source>
        <dbReference type="ARBA" id="ARBA00022490"/>
    </source>
</evidence>
<dbReference type="GO" id="GO:0006400">
    <property type="term" value="P:tRNA modification"/>
    <property type="evidence" value="ECO:0007669"/>
    <property type="project" value="UniProtKB-UniRule"/>
</dbReference>
<evidence type="ECO:0000256" key="6">
    <source>
        <dbReference type="ARBA" id="ARBA00022840"/>
    </source>
</evidence>
<dbReference type="InterPro" id="IPR012795">
    <property type="entry name" value="tRNA_Ile_lys_synt_N"/>
</dbReference>
<keyword evidence="6 8" id="KW-0067">ATP-binding</keyword>
<dbReference type="PANTHER" id="PTHR43033">
    <property type="entry name" value="TRNA(ILE)-LYSIDINE SYNTHASE-RELATED"/>
    <property type="match status" value="1"/>
</dbReference>
<dbReference type="Proteomes" id="UP000054761">
    <property type="component" value="Unassembled WGS sequence"/>
</dbReference>
<dbReference type="AlphaFoldDB" id="A0A0W0WMP9"/>
<organism evidence="10 11">
    <name type="scientific">Legionella israelensis</name>
    <dbReference type="NCBI Taxonomy" id="454"/>
    <lineage>
        <taxon>Bacteria</taxon>
        <taxon>Pseudomonadati</taxon>
        <taxon>Pseudomonadota</taxon>
        <taxon>Gammaproteobacteria</taxon>
        <taxon>Legionellales</taxon>
        <taxon>Legionellaceae</taxon>
        <taxon>Legionella</taxon>
    </lineage>
</organism>
<protein>
    <recommendedName>
        <fullName evidence="8">tRNA(Ile)-lysidine synthase</fullName>
        <ecNumber evidence="8">6.3.4.19</ecNumber>
    </recommendedName>
    <alternativeName>
        <fullName evidence="8">tRNA(Ile)-2-lysyl-cytidine synthase</fullName>
    </alternativeName>
    <alternativeName>
        <fullName evidence="8">tRNA(Ile)-lysidine synthetase</fullName>
    </alternativeName>
</protein>
<dbReference type="SUPFAM" id="SSF52402">
    <property type="entry name" value="Adenine nucleotide alpha hydrolases-like"/>
    <property type="match status" value="1"/>
</dbReference>
<evidence type="ECO:0000256" key="8">
    <source>
        <dbReference type="HAMAP-Rule" id="MF_01161"/>
    </source>
</evidence>
<evidence type="ECO:0000259" key="9">
    <source>
        <dbReference type="SMART" id="SM00977"/>
    </source>
</evidence>
<feature type="domain" description="Lysidine-tRNA(Ile) synthetase C-terminal" evidence="9">
    <location>
        <begin position="370"/>
        <end position="441"/>
    </location>
</feature>
<comment type="catalytic activity">
    <reaction evidence="7 8">
        <text>cytidine(34) in tRNA(Ile2) + L-lysine + ATP = lysidine(34) in tRNA(Ile2) + AMP + diphosphate + H(+)</text>
        <dbReference type="Rhea" id="RHEA:43744"/>
        <dbReference type="Rhea" id="RHEA-COMP:10625"/>
        <dbReference type="Rhea" id="RHEA-COMP:10670"/>
        <dbReference type="ChEBI" id="CHEBI:15378"/>
        <dbReference type="ChEBI" id="CHEBI:30616"/>
        <dbReference type="ChEBI" id="CHEBI:32551"/>
        <dbReference type="ChEBI" id="CHEBI:33019"/>
        <dbReference type="ChEBI" id="CHEBI:82748"/>
        <dbReference type="ChEBI" id="CHEBI:83665"/>
        <dbReference type="ChEBI" id="CHEBI:456215"/>
        <dbReference type="EC" id="6.3.4.19"/>
    </reaction>
</comment>
<proteinExistence type="inferred from homology"/>
<dbReference type="SUPFAM" id="SSF56037">
    <property type="entry name" value="PheT/TilS domain"/>
    <property type="match status" value="1"/>
</dbReference>
<comment type="similarity">
    <text evidence="8">Belongs to the tRNA(Ile)-lysidine synthase family.</text>
</comment>
<dbReference type="PANTHER" id="PTHR43033:SF1">
    <property type="entry name" value="TRNA(ILE)-LYSIDINE SYNTHASE-RELATED"/>
    <property type="match status" value="1"/>
</dbReference>
<dbReference type="NCBIfam" id="TIGR02432">
    <property type="entry name" value="lysidine_TilS_N"/>
    <property type="match status" value="1"/>
</dbReference>
<dbReference type="CDD" id="cd01992">
    <property type="entry name" value="TilS_N"/>
    <property type="match status" value="1"/>
</dbReference>
<evidence type="ECO:0000256" key="1">
    <source>
        <dbReference type="ARBA" id="ARBA00004496"/>
    </source>
</evidence>
<dbReference type="InterPro" id="IPR014729">
    <property type="entry name" value="Rossmann-like_a/b/a_fold"/>
</dbReference>
<feature type="binding site" evidence="8">
    <location>
        <begin position="38"/>
        <end position="43"/>
    </location>
    <ligand>
        <name>ATP</name>
        <dbReference type="ChEBI" id="CHEBI:30616"/>
    </ligand>
</feature>
<comment type="caution">
    <text evidence="10">The sequence shown here is derived from an EMBL/GenBank/DDBJ whole genome shotgun (WGS) entry which is preliminary data.</text>
</comment>
<dbReference type="Pfam" id="PF01171">
    <property type="entry name" value="ATP_bind_3"/>
    <property type="match status" value="1"/>
</dbReference>
<dbReference type="GO" id="GO:0005737">
    <property type="term" value="C:cytoplasm"/>
    <property type="evidence" value="ECO:0007669"/>
    <property type="project" value="UniProtKB-SubCell"/>
</dbReference>
<name>A0A0W0WMP9_9GAMM</name>
<keyword evidence="5 8" id="KW-0547">Nucleotide-binding</keyword>
<evidence type="ECO:0000313" key="10">
    <source>
        <dbReference type="EMBL" id="KTD33611.1"/>
    </source>
</evidence>
<evidence type="ECO:0000256" key="3">
    <source>
        <dbReference type="ARBA" id="ARBA00022598"/>
    </source>
</evidence>
<accession>A0A0W0WMP9</accession>
<dbReference type="SMART" id="SM00977">
    <property type="entry name" value="TilS_C"/>
    <property type="match status" value="1"/>
</dbReference>
<comment type="function">
    <text evidence="8">Ligates lysine onto the cytidine present at position 34 of the AUA codon-specific tRNA(Ile) that contains the anticodon CAU, in an ATP-dependent manner. Cytidine is converted to lysidine, thus changing the amino acid specificity of the tRNA from methionine to isoleucine.</text>
</comment>
<dbReference type="EC" id="6.3.4.19" evidence="8"/>
<dbReference type="GO" id="GO:0032267">
    <property type="term" value="F:tRNA(Ile)-lysidine synthase activity"/>
    <property type="evidence" value="ECO:0007669"/>
    <property type="project" value="UniProtKB-EC"/>
</dbReference>
<sequence length="444" mass="51728">MNCVTRNTWQWEPVINFLNDKPLLAYLKKFKRLFVGFSGGLDSTVLLHLLSTSLPLKKKLTAIHIHHGLSQNAAQWQKHCELFCQKQAIPMIWRAIDFDRSANIEENARLARLNVFSSLLTENDAILLGHHQDDQAETVLLQLFRGAGIDGLAAMAQISTLGKGELIRPLLTVTREQLKRYAVSQQLNWIEDETNLEVKFTRNFIRHEIIPILEQRWPSVSKNIARTAELCQQARQNLQDLAGLDLDSSSLTRSILAFESLLPLRKERIANVLRFWLKFNGVKMPSAVIIERIIDEVMFVREDAEPMVQWEQIQIRRYRKQLFLLKTDNMQVPEKTPWPHFPEPLKITDLGRLVVNRVTRGLVFPEGSHIDIRFRRGGELFYWHGQSKQLKKLFQEWNIPPWLRDHIPLIYINDELALVVGYAVSDKFYKKNQKNAWEIQLKFS</sequence>
<dbReference type="GO" id="GO:0005524">
    <property type="term" value="F:ATP binding"/>
    <property type="evidence" value="ECO:0007669"/>
    <property type="project" value="UniProtKB-UniRule"/>
</dbReference>
<dbReference type="NCBIfam" id="TIGR02433">
    <property type="entry name" value="lysidine_TilS_C"/>
    <property type="match status" value="1"/>
</dbReference>
<dbReference type="InterPro" id="IPR012094">
    <property type="entry name" value="tRNA_Ile_lys_synt"/>
</dbReference>
<dbReference type="InterPro" id="IPR011063">
    <property type="entry name" value="TilS/TtcA_N"/>
</dbReference>
<dbReference type="PATRIC" id="fig|454.4.peg.333"/>
<dbReference type="Gene3D" id="1.20.59.20">
    <property type="match status" value="1"/>
</dbReference>
<gene>
    <name evidence="8" type="primary">tilS</name>
    <name evidence="10" type="ORF">Lisr_0319</name>
</gene>